<evidence type="ECO:0000313" key="8">
    <source>
        <dbReference type="EMBL" id="CCH40756.1"/>
    </source>
</evidence>
<keyword evidence="6" id="KW-0175">Coiled coil</keyword>
<evidence type="ECO:0000256" key="1">
    <source>
        <dbReference type="ARBA" id="ARBA00004123"/>
    </source>
</evidence>
<dbReference type="GO" id="GO:0005634">
    <property type="term" value="C:nucleus"/>
    <property type="evidence" value="ECO:0007669"/>
    <property type="project" value="UniProtKB-SubCell"/>
</dbReference>
<reference evidence="8 9" key="1">
    <citation type="journal article" date="2012" name="Eukaryot. Cell">
        <title>Draft genome sequence of Wickerhamomyces ciferrii NRRL Y-1031 F-60-10.</title>
        <authorList>
            <person name="Schneider J."/>
            <person name="Andrea H."/>
            <person name="Blom J."/>
            <person name="Jaenicke S."/>
            <person name="Ruckert C."/>
            <person name="Schorsch C."/>
            <person name="Szczepanowski R."/>
            <person name="Farwick M."/>
            <person name="Goesmann A."/>
            <person name="Puhler A."/>
            <person name="Schaffer S."/>
            <person name="Tauch A."/>
            <person name="Kohler T."/>
            <person name="Brinkrolf K."/>
        </authorList>
    </citation>
    <scope>NUCLEOTIDE SEQUENCE [LARGE SCALE GENOMIC DNA]</scope>
    <source>
        <strain evidence="9">ATCC 14091 / BCRC 22168 / CBS 111 / JCM 3599 / NBRC 0793 / NRRL Y-1031 F-60-10</strain>
    </source>
</reference>
<dbReference type="SMART" id="SM00268">
    <property type="entry name" value="ACTIN"/>
    <property type="match status" value="1"/>
</dbReference>
<proteinExistence type="inferred from homology"/>
<dbReference type="Proteomes" id="UP000009328">
    <property type="component" value="Unassembled WGS sequence"/>
</dbReference>
<feature type="coiled-coil region" evidence="6">
    <location>
        <begin position="434"/>
        <end position="503"/>
    </location>
</feature>
<dbReference type="InterPro" id="IPR004000">
    <property type="entry name" value="Actin"/>
</dbReference>
<comment type="caution">
    <text evidence="8">The sequence shown here is derived from an EMBL/GenBank/DDBJ whole genome shotgun (WGS) entry which is preliminary data.</text>
</comment>
<dbReference type="CDD" id="cd10211">
    <property type="entry name" value="ASKHA_NBD_Arp5"/>
    <property type="match status" value="1"/>
</dbReference>
<feature type="coiled-coil region" evidence="6">
    <location>
        <begin position="308"/>
        <end position="363"/>
    </location>
</feature>
<keyword evidence="2" id="KW-0805">Transcription regulation</keyword>
<comment type="similarity">
    <text evidence="5">Belongs to the actin family.</text>
</comment>
<dbReference type="Gene3D" id="3.30.420.40">
    <property type="match status" value="2"/>
</dbReference>
<protein>
    <submittedName>
        <fullName evidence="8">Actin-related protein 5</fullName>
    </submittedName>
</protein>
<gene>
    <name evidence="8" type="primary">ARP5</name>
    <name evidence="8" type="ORF">BN7_290</name>
</gene>
<comment type="subcellular location">
    <subcellularLocation>
        <location evidence="1">Nucleus</location>
    </subcellularLocation>
</comment>
<dbReference type="eggNOG" id="KOG0681">
    <property type="taxonomic scope" value="Eukaryota"/>
</dbReference>
<dbReference type="InterPro" id="IPR043129">
    <property type="entry name" value="ATPase_NBD"/>
</dbReference>
<evidence type="ECO:0000256" key="6">
    <source>
        <dbReference type="SAM" id="Coils"/>
    </source>
</evidence>
<evidence type="ECO:0000256" key="2">
    <source>
        <dbReference type="ARBA" id="ARBA00023015"/>
    </source>
</evidence>
<keyword evidence="3" id="KW-0804">Transcription</keyword>
<feature type="region of interest" description="Disordered" evidence="7">
    <location>
        <begin position="387"/>
        <end position="406"/>
    </location>
</feature>
<dbReference type="FunCoup" id="K0KD04">
    <property type="interactions" value="742"/>
</dbReference>
<dbReference type="SUPFAM" id="SSF53067">
    <property type="entry name" value="Actin-like ATPase domain"/>
    <property type="match status" value="2"/>
</dbReference>
<keyword evidence="4" id="KW-0539">Nucleus</keyword>
<organism evidence="8 9">
    <name type="scientific">Wickerhamomyces ciferrii (strain ATCC 14091 / BCRC 22168 / CBS 111 / JCM 3599 / NBRC 0793 / NRRL Y-1031 F-60-10)</name>
    <name type="common">Yeast</name>
    <name type="synonym">Pichia ciferrii</name>
    <dbReference type="NCBI Taxonomy" id="1206466"/>
    <lineage>
        <taxon>Eukaryota</taxon>
        <taxon>Fungi</taxon>
        <taxon>Dikarya</taxon>
        <taxon>Ascomycota</taxon>
        <taxon>Saccharomycotina</taxon>
        <taxon>Saccharomycetes</taxon>
        <taxon>Phaffomycetales</taxon>
        <taxon>Wickerhamomycetaceae</taxon>
        <taxon>Wickerhamomyces</taxon>
    </lineage>
</organism>
<dbReference type="HOGENOM" id="CLU_008246_1_0_1"/>
<sequence>MAKRSSKDYRRTRSIKVIMSARDQELPKRKVYDLRDYTESTAAEKFDSNYAQGVPIGIDFGGSRIRAGLTSVQEPAHNYANLISKYRDRKLNKTLTYIGNDVFLDPSIKNQAKSPYDGSFITNWDYVETILDYTFNHIGVNSSGGVNNPIILTEKPAAPLLQRKNFYELLYETYNVPQVAIGIDSLFSYYQNNGVNGLVIGTGHEHTHVIPVLKGQGLLNETKRINWGGQQASNYLGSLLQLKYPYFPTKINNYQIDNLVKDYCYVSKNYEQELSTALDLDILEKTDIIAEAPFTEVIQQQKTEEELARQAEKRKESGRRLQEQAQQKRLEKLIQKEQEFEYYTNLKEKLSTLNKKLTQSTLKEEGFTGEDDFNKYIENLDKSLKKARKQDVGEDNGEDDQQPPSFPLVEIADEELNEEQIKEKRKQRLLKANYDARQRAKREKEEEKLRLLEEQKKDDEWRESNLNEWIQDRRLKLSKIFEARKERQKLKEALNDRKSHAAQIRMKNIASLASDENSTSGGGSSKRKRGAATIDKDPNDTFGANDDDWAIYRDIANVDDEEALEEEEANLVKIEKELLEYDPNFTIEDTLDAQYDWRKSITHLFLRGPRPFNSEDSHEQHQIHLNVERIRIPEVLFQPSIAGVDQAGIIEVGESILLNRLSGKGFSGDSYDALQDIFITGGQAHFQNFEERLFNEYKSFLPADSPLNVRTAQDPINDSWKGIAKWVKSGQAENAYLSKQDYEEMGADYIKEHNLGNVNVLEH</sequence>
<evidence type="ECO:0000256" key="4">
    <source>
        <dbReference type="ARBA" id="ARBA00023242"/>
    </source>
</evidence>
<dbReference type="InParanoid" id="K0KD04"/>
<evidence type="ECO:0000256" key="5">
    <source>
        <dbReference type="RuleBase" id="RU000487"/>
    </source>
</evidence>
<feature type="region of interest" description="Disordered" evidence="7">
    <location>
        <begin position="508"/>
        <end position="541"/>
    </location>
</feature>
<dbReference type="AlphaFoldDB" id="K0KD04"/>
<dbReference type="STRING" id="1206466.K0KD04"/>
<accession>K0KD04</accession>
<dbReference type="EMBL" id="CAIF01000005">
    <property type="protein sequence ID" value="CCH40756.1"/>
    <property type="molecule type" value="Genomic_DNA"/>
</dbReference>
<dbReference type="Pfam" id="PF00022">
    <property type="entry name" value="Actin"/>
    <property type="match status" value="2"/>
</dbReference>
<keyword evidence="9" id="KW-1185">Reference proteome</keyword>
<evidence type="ECO:0000313" key="9">
    <source>
        <dbReference type="Proteomes" id="UP000009328"/>
    </source>
</evidence>
<dbReference type="FunFam" id="3.30.420.40:FF:000122">
    <property type="entry name" value="ARP5 actin-related protein 5 homolog"/>
    <property type="match status" value="1"/>
</dbReference>
<evidence type="ECO:0000256" key="7">
    <source>
        <dbReference type="SAM" id="MobiDB-lite"/>
    </source>
</evidence>
<dbReference type="PANTHER" id="PTHR11937">
    <property type="entry name" value="ACTIN"/>
    <property type="match status" value="1"/>
</dbReference>
<name>K0KD04_WICCF</name>
<evidence type="ECO:0000256" key="3">
    <source>
        <dbReference type="ARBA" id="ARBA00023163"/>
    </source>
</evidence>